<name>A0A643FVI3_9BURK</name>
<gene>
    <name evidence="2" type="ORF">F7R26_033870</name>
</gene>
<dbReference type="AlphaFoldDB" id="A0A643FVI3"/>
<dbReference type="Proteomes" id="UP000397656">
    <property type="component" value="Chromosome 2"/>
</dbReference>
<dbReference type="Gene3D" id="3.40.50.1820">
    <property type="entry name" value="alpha/beta hydrolase"/>
    <property type="match status" value="1"/>
</dbReference>
<dbReference type="EMBL" id="CP062804">
    <property type="protein sequence ID" value="QOT79674.1"/>
    <property type="molecule type" value="Genomic_DNA"/>
</dbReference>
<sequence length="224" mass="23554">MTLYLRHNRLRLALHPLKAGSGPALLLLHGLGERSPDTLPAEYAGWPGTVHALDFTGHGLSDIPRGGGYSCEFLMADADIALAHLGPSTVAGRGLGGYIALLLAGARPQQVRGAILRDGPGLAGGGTAARNPYIPVVDTTRTGPPDPYAIADLATDVRPPSYAANYAMLAAQHADTPQPISVCTRERPDWLKAVTELLSLEKVELDQALQHYAAQAAMRGGTRA</sequence>
<proteinExistence type="predicted"/>
<dbReference type="InterPro" id="IPR029058">
    <property type="entry name" value="AB_hydrolase_fold"/>
</dbReference>
<dbReference type="GO" id="GO:0016787">
    <property type="term" value="F:hydrolase activity"/>
    <property type="evidence" value="ECO:0007669"/>
    <property type="project" value="UniProtKB-KW"/>
</dbReference>
<evidence type="ECO:0000313" key="2">
    <source>
        <dbReference type="EMBL" id="QOT79674.1"/>
    </source>
</evidence>
<protein>
    <submittedName>
        <fullName evidence="2">Alpha/beta hydrolase</fullName>
    </submittedName>
</protein>
<evidence type="ECO:0000313" key="3">
    <source>
        <dbReference type="Proteomes" id="UP000397656"/>
    </source>
</evidence>
<dbReference type="RefSeq" id="WP_150987295.1">
    <property type="nucleotide sequence ID" value="NZ_CP062804.1"/>
</dbReference>
<dbReference type="Pfam" id="PF12146">
    <property type="entry name" value="Hydrolase_4"/>
    <property type="match status" value="1"/>
</dbReference>
<dbReference type="InterPro" id="IPR022742">
    <property type="entry name" value="Hydrolase_4"/>
</dbReference>
<organism evidence="2 3">
    <name type="scientific">Cupriavidus basilensis</name>
    <dbReference type="NCBI Taxonomy" id="68895"/>
    <lineage>
        <taxon>Bacteria</taxon>
        <taxon>Pseudomonadati</taxon>
        <taxon>Pseudomonadota</taxon>
        <taxon>Betaproteobacteria</taxon>
        <taxon>Burkholderiales</taxon>
        <taxon>Burkholderiaceae</taxon>
        <taxon>Cupriavidus</taxon>
    </lineage>
</organism>
<feature type="domain" description="Serine aminopeptidase S33" evidence="1">
    <location>
        <begin position="25"/>
        <end position="116"/>
    </location>
</feature>
<reference evidence="2 3" key="1">
    <citation type="submission" date="2020-10" db="EMBL/GenBank/DDBJ databases">
        <title>Complete genome sequence of Cupriavidus basilensis CCUG 49340T.</title>
        <authorList>
            <person name="Salva-Serra F."/>
            <person name="Donoso R.A."/>
            <person name="Cho K.H."/>
            <person name="Yoo J.A."/>
            <person name="Lee K."/>
            <person name="Yoon S.-H."/>
            <person name="Perez-Pantoja D."/>
            <person name="Moore E.R.B."/>
        </authorList>
    </citation>
    <scope>NUCLEOTIDE SEQUENCE [LARGE SCALE GENOMIC DNA]</scope>
    <source>
        <strain evidence="3">CCUG 49340</strain>
    </source>
</reference>
<dbReference type="SUPFAM" id="SSF53474">
    <property type="entry name" value="alpha/beta-Hydrolases"/>
    <property type="match status" value="1"/>
</dbReference>
<evidence type="ECO:0000259" key="1">
    <source>
        <dbReference type="Pfam" id="PF12146"/>
    </source>
</evidence>
<dbReference type="GeneID" id="98405958"/>
<accession>A0A643FVI3</accession>
<keyword evidence="2" id="KW-0378">Hydrolase</keyword>